<comment type="caution">
    <text evidence="1">The sequence shown here is derived from an EMBL/GenBank/DDBJ whole genome shotgun (WGS) entry which is preliminary data.</text>
</comment>
<evidence type="ECO:0000313" key="1">
    <source>
        <dbReference type="EMBL" id="NNV54516.1"/>
    </source>
</evidence>
<keyword evidence="2" id="KW-1185">Reference proteome</keyword>
<reference evidence="1" key="1">
    <citation type="submission" date="2019-10" db="EMBL/GenBank/DDBJ databases">
        <title>Draft genome sequence of Panacibacter sp. KCS-6.</title>
        <authorList>
            <person name="Yim K.J."/>
        </authorList>
    </citation>
    <scope>NUCLEOTIDE SEQUENCE</scope>
    <source>
        <strain evidence="1">KCS-6</strain>
    </source>
</reference>
<dbReference type="RefSeq" id="WP_171606433.1">
    <property type="nucleotide sequence ID" value="NZ_WHPF01000002.1"/>
</dbReference>
<organism evidence="1 2">
    <name type="scientific">Limnovirga soli</name>
    <dbReference type="NCBI Taxonomy" id="2656915"/>
    <lineage>
        <taxon>Bacteria</taxon>
        <taxon>Pseudomonadati</taxon>
        <taxon>Bacteroidota</taxon>
        <taxon>Chitinophagia</taxon>
        <taxon>Chitinophagales</taxon>
        <taxon>Chitinophagaceae</taxon>
        <taxon>Limnovirga</taxon>
    </lineage>
</organism>
<dbReference type="Proteomes" id="UP000598971">
    <property type="component" value="Unassembled WGS sequence"/>
</dbReference>
<protein>
    <submittedName>
        <fullName evidence="1">Uncharacterized protein</fullName>
    </submittedName>
</protein>
<dbReference type="AlphaFoldDB" id="A0A8J8JVQ4"/>
<sequence>MPIQSDNTLKAWFERLDRPTQAQFWDLIDSKWNKNDLIPIAKIDGLTDILNQLGAVAPSFNSAVDVEKLIPADSVLAMVLIVPQAGTDVTINIGTTNGGAEISEVEILVSYADPQPIVLNRYFKIETTIYITGITSLCKFKLIYK</sequence>
<evidence type="ECO:0000313" key="2">
    <source>
        <dbReference type="Proteomes" id="UP000598971"/>
    </source>
</evidence>
<gene>
    <name evidence="1" type="ORF">GD597_03520</name>
</gene>
<accession>A0A8J8JVQ4</accession>
<proteinExistence type="predicted"/>
<name>A0A8J8JVQ4_9BACT</name>
<dbReference type="EMBL" id="WHPF01000002">
    <property type="protein sequence ID" value="NNV54516.1"/>
    <property type="molecule type" value="Genomic_DNA"/>
</dbReference>